<comment type="caution">
    <text evidence="1">The sequence shown here is derived from an EMBL/GenBank/DDBJ whole genome shotgun (WGS) entry which is preliminary data.</text>
</comment>
<evidence type="ECO:0000313" key="1">
    <source>
        <dbReference type="EMBL" id="MPC95707.1"/>
    </source>
</evidence>
<dbReference type="EMBL" id="VSRR010103250">
    <property type="protein sequence ID" value="MPC95707.1"/>
    <property type="molecule type" value="Genomic_DNA"/>
</dbReference>
<proteinExistence type="predicted"/>
<dbReference type="Proteomes" id="UP000324222">
    <property type="component" value="Unassembled WGS sequence"/>
</dbReference>
<name>A0A5B7JRG1_PORTR</name>
<dbReference type="AlphaFoldDB" id="A0A5B7JRG1"/>
<gene>
    <name evidence="1" type="ORF">E2C01_090931</name>
</gene>
<evidence type="ECO:0000313" key="2">
    <source>
        <dbReference type="Proteomes" id="UP000324222"/>
    </source>
</evidence>
<reference evidence="1 2" key="1">
    <citation type="submission" date="2019-05" db="EMBL/GenBank/DDBJ databases">
        <title>Another draft genome of Portunus trituberculatus and its Hox gene families provides insights of decapod evolution.</title>
        <authorList>
            <person name="Jeong J.-H."/>
            <person name="Song I."/>
            <person name="Kim S."/>
            <person name="Choi T."/>
            <person name="Kim D."/>
            <person name="Ryu S."/>
            <person name="Kim W."/>
        </authorList>
    </citation>
    <scope>NUCLEOTIDE SEQUENCE [LARGE SCALE GENOMIC DNA]</scope>
    <source>
        <tissue evidence="1">Muscle</tissue>
    </source>
</reference>
<accession>A0A5B7JRG1</accession>
<sequence>MERFVCLGVPLRRQQFITCTVCGEPHNTKETIMTSHFMPHHSPSLLEWPGVKARSVSQSHNL</sequence>
<keyword evidence="2" id="KW-1185">Reference proteome</keyword>
<organism evidence="1 2">
    <name type="scientific">Portunus trituberculatus</name>
    <name type="common">Swimming crab</name>
    <name type="synonym">Neptunus trituberculatus</name>
    <dbReference type="NCBI Taxonomy" id="210409"/>
    <lineage>
        <taxon>Eukaryota</taxon>
        <taxon>Metazoa</taxon>
        <taxon>Ecdysozoa</taxon>
        <taxon>Arthropoda</taxon>
        <taxon>Crustacea</taxon>
        <taxon>Multicrustacea</taxon>
        <taxon>Malacostraca</taxon>
        <taxon>Eumalacostraca</taxon>
        <taxon>Eucarida</taxon>
        <taxon>Decapoda</taxon>
        <taxon>Pleocyemata</taxon>
        <taxon>Brachyura</taxon>
        <taxon>Eubrachyura</taxon>
        <taxon>Portunoidea</taxon>
        <taxon>Portunidae</taxon>
        <taxon>Portuninae</taxon>
        <taxon>Portunus</taxon>
    </lineage>
</organism>
<protein>
    <submittedName>
        <fullName evidence="1">Uncharacterized protein</fullName>
    </submittedName>
</protein>